<evidence type="ECO:0000259" key="2">
    <source>
        <dbReference type="PROSITE" id="PS50090"/>
    </source>
</evidence>
<dbReference type="InterPro" id="IPR001005">
    <property type="entry name" value="SANT/Myb"/>
</dbReference>
<dbReference type="InterPro" id="IPR009057">
    <property type="entry name" value="Homeodomain-like_sf"/>
</dbReference>
<dbReference type="EMBL" id="JAFEKC020000003">
    <property type="protein sequence ID" value="KAK0515772.1"/>
    <property type="molecule type" value="Genomic_DNA"/>
</dbReference>
<proteinExistence type="predicted"/>
<feature type="region of interest" description="Disordered" evidence="1">
    <location>
        <begin position="151"/>
        <end position="272"/>
    </location>
</feature>
<feature type="compositionally biased region" description="Low complexity" evidence="1">
    <location>
        <begin position="244"/>
        <end position="261"/>
    </location>
</feature>
<evidence type="ECO:0000313" key="3">
    <source>
        <dbReference type="EMBL" id="KAK0515772.1"/>
    </source>
</evidence>
<sequence>MPKEGRHNTNTHRRTPYPPANTIMPNQNQPYSPPASGTDRHASQSWPPGNDDLLMRARQQGMNWQPIATKYFPDKTANACRKRHERLMEKRNNTENWEGVKMETLAKAYNDLREQMWKILGDRVGEKWQTVEAKCMEKGLKTLTTTGRTALRRDRDRIQSSFHGSDIDDDLPHHHSPHSQRSRSHHSDNFNDSGLGNEGDHPFTRDEPPYSATSTTLPTFPSPRTHSIASSTGYTPTITAAPYPSSLQQSPPLQQQHNLPPTFSQQPQQTLPSFSSAFGMQSISSVMNPSHHHRGAAVTSHC</sequence>
<comment type="caution">
    <text evidence="3">The sequence shown here is derived from an EMBL/GenBank/DDBJ whole genome shotgun (WGS) entry which is preliminary data.</text>
</comment>
<gene>
    <name evidence="3" type="ORF">JMJ35_001806</name>
</gene>
<feature type="compositionally biased region" description="Basic and acidic residues" evidence="1">
    <location>
        <begin position="198"/>
        <end position="208"/>
    </location>
</feature>
<name>A0AA39V4J6_9LECA</name>
<accession>A0AA39V4J6</accession>
<feature type="compositionally biased region" description="Polar residues" evidence="1">
    <location>
        <begin position="211"/>
        <end position="238"/>
    </location>
</feature>
<dbReference type="PROSITE" id="PS50090">
    <property type="entry name" value="MYB_LIKE"/>
    <property type="match status" value="1"/>
</dbReference>
<dbReference type="Proteomes" id="UP001166286">
    <property type="component" value="Unassembled WGS sequence"/>
</dbReference>
<organism evidence="3 4">
    <name type="scientific">Cladonia borealis</name>
    <dbReference type="NCBI Taxonomy" id="184061"/>
    <lineage>
        <taxon>Eukaryota</taxon>
        <taxon>Fungi</taxon>
        <taxon>Dikarya</taxon>
        <taxon>Ascomycota</taxon>
        <taxon>Pezizomycotina</taxon>
        <taxon>Lecanoromycetes</taxon>
        <taxon>OSLEUM clade</taxon>
        <taxon>Lecanoromycetidae</taxon>
        <taxon>Lecanorales</taxon>
        <taxon>Lecanorineae</taxon>
        <taxon>Cladoniaceae</taxon>
        <taxon>Cladonia</taxon>
    </lineage>
</organism>
<evidence type="ECO:0000313" key="4">
    <source>
        <dbReference type="Proteomes" id="UP001166286"/>
    </source>
</evidence>
<feature type="region of interest" description="Disordered" evidence="1">
    <location>
        <begin position="1"/>
        <end position="52"/>
    </location>
</feature>
<feature type="domain" description="Myb-like" evidence="2">
    <location>
        <begin position="38"/>
        <end position="88"/>
    </location>
</feature>
<feature type="compositionally biased region" description="Basic residues" evidence="1">
    <location>
        <begin position="174"/>
        <end position="184"/>
    </location>
</feature>
<evidence type="ECO:0000256" key="1">
    <source>
        <dbReference type="SAM" id="MobiDB-lite"/>
    </source>
</evidence>
<protein>
    <recommendedName>
        <fullName evidence="2">Myb-like domain-containing protein</fullName>
    </recommendedName>
</protein>
<reference evidence="3" key="1">
    <citation type="submission" date="2023-03" db="EMBL/GenBank/DDBJ databases">
        <title>Complete genome of Cladonia borealis.</title>
        <authorList>
            <person name="Park H."/>
        </authorList>
    </citation>
    <scope>NUCLEOTIDE SEQUENCE</scope>
    <source>
        <strain evidence="3">ANT050790</strain>
    </source>
</reference>
<feature type="compositionally biased region" description="Polar residues" evidence="1">
    <location>
        <begin position="262"/>
        <end position="272"/>
    </location>
</feature>
<dbReference type="AlphaFoldDB" id="A0AA39V4J6"/>
<keyword evidence="4" id="KW-1185">Reference proteome</keyword>
<dbReference type="Gene3D" id="1.10.10.60">
    <property type="entry name" value="Homeodomain-like"/>
    <property type="match status" value="1"/>
</dbReference>
<dbReference type="SUPFAM" id="SSF46689">
    <property type="entry name" value="Homeodomain-like"/>
    <property type="match status" value="1"/>
</dbReference>